<dbReference type="InterPro" id="IPR055353">
    <property type="entry name" value="DUF7619"/>
</dbReference>
<feature type="chain" id="PRO_5013951397" description="DUF11 domain-containing protein" evidence="2">
    <location>
        <begin position="31"/>
        <end position="909"/>
    </location>
</feature>
<feature type="region of interest" description="Disordered" evidence="1">
    <location>
        <begin position="513"/>
        <end position="536"/>
    </location>
</feature>
<evidence type="ECO:0008006" key="7">
    <source>
        <dbReference type="Google" id="ProtNLM"/>
    </source>
</evidence>
<feature type="signal peptide" evidence="2">
    <location>
        <begin position="1"/>
        <end position="30"/>
    </location>
</feature>
<accession>A0A2D2LWD2</accession>
<feature type="domain" description="DUF7619" evidence="4">
    <location>
        <begin position="209"/>
        <end position="326"/>
    </location>
</feature>
<name>A0A2D2LWD2_FAUOS</name>
<dbReference type="RefSeq" id="WP_100270513.1">
    <property type="nucleotide sequence ID" value="NZ_CP024443.1"/>
</dbReference>
<proteinExistence type="predicted"/>
<protein>
    <recommendedName>
        <fullName evidence="7">DUF11 domain-containing protein</fullName>
    </recommendedName>
</protein>
<dbReference type="InterPro" id="IPR047589">
    <property type="entry name" value="DUF11_rpt"/>
</dbReference>
<evidence type="ECO:0000256" key="2">
    <source>
        <dbReference type="SAM" id="SignalP"/>
    </source>
</evidence>
<dbReference type="Proteomes" id="UP000229340">
    <property type="component" value="Chromosome"/>
</dbReference>
<reference evidence="6" key="1">
    <citation type="submission" date="2017-11" db="EMBL/GenBank/DDBJ databases">
        <title>Complete genome sequence of Moraxella osloensis NP7 isolated from human skin.</title>
        <authorList>
            <person name="Lee K."/>
            <person name="Lim J.Y."/>
            <person name="Hwang I."/>
        </authorList>
    </citation>
    <scope>NUCLEOTIDE SEQUENCE [LARGE SCALE GENOMIC DNA]</scope>
    <source>
        <strain evidence="6">NP7</strain>
    </source>
</reference>
<dbReference type="Pfam" id="PF24595">
    <property type="entry name" value="DUF7619"/>
    <property type="match status" value="1"/>
</dbReference>
<evidence type="ECO:0000256" key="1">
    <source>
        <dbReference type="SAM" id="MobiDB-lite"/>
    </source>
</evidence>
<organism evidence="5 6">
    <name type="scientific">Faucicola osloensis</name>
    <name type="common">Moraxella osloensis</name>
    <dbReference type="NCBI Taxonomy" id="34062"/>
    <lineage>
        <taxon>Bacteria</taxon>
        <taxon>Pseudomonadati</taxon>
        <taxon>Pseudomonadota</taxon>
        <taxon>Gammaproteobacteria</taxon>
        <taxon>Moraxellales</taxon>
        <taxon>Moraxellaceae</taxon>
        <taxon>Faucicola</taxon>
    </lineage>
</organism>
<feature type="compositionally biased region" description="Low complexity" evidence="1">
    <location>
        <begin position="513"/>
        <end position="530"/>
    </location>
</feature>
<dbReference type="PANTHER" id="PTHR34819">
    <property type="entry name" value="LARGE CYSTEINE-RICH PERIPLASMIC PROTEIN OMCB"/>
    <property type="match status" value="1"/>
</dbReference>
<dbReference type="NCBIfam" id="TIGR01451">
    <property type="entry name" value="B_ant_repeat"/>
    <property type="match status" value="2"/>
</dbReference>
<feature type="domain" description="DUF11" evidence="3">
    <location>
        <begin position="823"/>
        <end position="908"/>
    </location>
</feature>
<evidence type="ECO:0000259" key="4">
    <source>
        <dbReference type="Pfam" id="PF24595"/>
    </source>
</evidence>
<evidence type="ECO:0000313" key="5">
    <source>
        <dbReference type="EMBL" id="ATR79339.1"/>
    </source>
</evidence>
<evidence type="ECO:0000259" key="3">
    <source>
        <dbReference type="Pfam" id="PF01345"/>
    </source>
</evidence>
<dbReference type="InterPro" id="IPR051172">
    <property type="entry name" value="Chlamydia_OmcB"/>
</dbReference>
<dbReference type="EMBL" id="CP024443">
    <property type="protein sequence ID" value="ATR79339.1"/>
    <property type="molecule type" value="Genomic_DNA"/>
</dbReference>
<dbReference type="Pfam" id="PF01345">
    <property type="entry name" value="DUF11"/>
    <property type="match status" value="1"/>
</dbReference>
<dbReference type="PANTHER" id="PTHR34819:SF5">
    <property type="entry name" value="CONSERVED REPEAT DOMAIN PROTEIN"/>
    <property type="match status" value="1"/>
</dbReference>
<dbReference type="InterPro" id="IPR001434">
    <property type="entry name" value="OmcB-like_DUF11"/>
</dbReference>
<dbReference type="Gene3D" id="2.60.40.740">
    <property type="match status" value="1"/>
</dbReference>
<keyword evidence="2" id="KW-0732">Signal</keyword>
<gene>
    <name evidence="5" type="ORF">NP7_08820</name>
</gene>
<evidence type="ECO:0000313" key="6">
    <source>
        <dbReference type="Proteomes" id="UP000229340"/>
    </source>
</evidence>
<sequence>MQKFLPRLNQLAASIALVAGGAALMPTAQAAAPTAGSNISNIATASYTDGNGASKTVTSNEVKTIVLQVSSFTLVADRNATINPNGTATLSHTLTNTGNGTDTFTLNVSQLGGDDFDLNNVHIYLDSNQDGLPDNNTEITSVTLTANQSVGIIVVSTVPVTQTDGQKAQYTLNATAGFDTSVTRFNTDTVTVSAGASMQIQKSASVASVAPNGDITYTLTYKNTGNGAAAFVTIQDTLPNTVTYTAGSGLWSGSSTALTDATGGDPAGIDYRYDSTSKTVLVSLTNVPANSTGTVKFTVKANAGNNSTVNNTASIFIDTDNDPTNTPTGTTPTQSNQTTVTPTLIYTGTINDSATDVYADAAKVTTDPNKDDQILSVTSQGVPVVFGDDQGSADTGADLIVVHNTGTATETFNVSINKSALPSGSIVQLFKSDGVTPLTDTNGDGIVDTGPIAAGTNYKIVAKVTLPSTYSETDTNITNVTTLTLTPVSNPSATDTIKLVITDVVKATVDLTNGDNTDTTTGGPTAGSSGQDTGVPVDTKTTAPGTAVTFPLSVTNNSTTPDNFNLSSTGLPSGWTVQYYVDANKDGVPDGAAITNTGNIPASSTVNLIAVVTPSANQAPITQNVVFTVSSPATGLSDSMTDQVVVSAKRSLSLAADNVGQVAPGGTVTYTHTLTNNGTITEGATAGSLPYTLTNNQPGWTTTLYVDLNNNGRADNNELVTGNDLGALIATYNPDNDSTSGLEAGQSIKLFIKVEAPANANAGVQNSNVLTISPTTVSDTAMSPVSNTDLTTVNDGQVRLTKEQAIADCTSGVPGAYSQNTISAKPGTCVAYRITAKNEGNVAVTNVQISDATPAYTTFQAITDKSPAVTNATAGTPPAHNGTGSVTATQATLAPNTTAVLQFVVKINQ</sequence>
<dbReference type="AlphaFoldDB" id="A0A2D2LWD2"/>